<keyword evidence="5" id="KW-0143">Chaperone</keyword>
<dbReference type="NCBIfam" id="TIGR00208">
    <property type="entry name" value="fliS"/>
    <property type="match status" value="1"/>
</dbReference>
<keyword evidence="8" id="KW-0966">Cell projection</keyword>
<evidence type="ECO:0000256" key="2">
    <source>
        <dbReference type="ARBA" id="ARBA00008787"/>
    </source>
</evidence>
<dbReference type="PIRSF" id="PIRSF039090">
    <property type="entry name" value="Flis"/>
    <property type="match status" value="1"/>
</dbReference>
<dbReference type="InterPro" id="IPR036584">
    <property type="entry name" value="FliS_sf"/>
</dbReference>
<reference evidence="8 9" key="1">
    <citation type="submission" date="2020-06" db="EMBL/GenBank/DDBJ databases">
        <title>REHAB project genomes.</title>
        <authorList>
            <person name="Shaw L.P."/>
        </authorList>
    </citation>
    <scope>NUCLEOTIDE SEQUENCE [LARGE SCALE GENOMIC DNA]</scope>
    <source>
        <strain evidence="8 9">RHB28-C13</strain>
    </source>
</reference>
<dbReference type="CDD" id="cd16098">
    <property type="entry name" value="FliS"/>
    <property type="match status" value="1"/>
</dbReference>
<evidence type="ECO:0000256" key="4">
    <source>
        <dbReference type="ARBA" id="ARBA00022795"/>
    </source>
</evidence>
<keyword evidence="3 7" id="KW-0963">Cytoplasm</keyword>
<dbReference type="Gene3D" id="1.20.120.340">
    <property type="entry name" value="Flagellar protein FliS"/>
    <property type="match status" value="1"/>
</dbReference>
<dbReference type="RefSeq" id="WP_000100992.1">
    <property type="nucleotide sequence ID" value="NZ_AP028822.1"/>
</dbReference>
<evidence type="ECO:0000256" key="3">
    <source>
        <dbReference type="ARBA" id="ARBA00022490"/>
    </source>
</evidence>
<dbReference type="FunFam" id="1.20.120.340:FF:000001">
    <property type="entry name" value="Flagellar secretion chaperone FliS"/>
    <property type="match status" value="1"/>
</dbReference>
<dbReference type="GO" id="GO:0071973">
    <property type="term" value="P:bacterial-type flagellum-dependent cell motility"/>
    <property type="evidence" value="ECO:0007669"/>
    <property type="project" value="TreeGrafter"/>
</dbReference>
<protein>
    <recommendedName>
        <fullName evidence="6 7">Flagellar secretion chaperone FliS</fullName>
    </recommendedName>
</protein>
<dbReference type="SUPFAM" id="SSF101116">
    <property type="entry name" value="Flagellar export chaperone FliS"/>
    <property type="match status" value="1"/>
</dbReference>
<keyword evidence="8" id="KW-0969">Cilium</keyword>
<dbReference type="OMA" id="EFRDTWK"/>
<dbReference type="Proteomes" id="UP000510927">
    <property type="component" value="Chromosome"/>
</dbReference>
<proteinExistence type="inferred from homology"/>
<evidence type="ECO:0000313" key="9">
    <source>
        <dbReference type="Proteomes" id="UP000510927"/>
    </source>
</evidence>
<gene>
    <name evidence="8" type="primary">fliS</name>
    <name evidence="8" type="ORF">HVY52_09160</name>
</gene>
<evidence type="ECO:0000256" key="1">
    <source>
        <dbReference type="ARBA" id="ARBA00004514"/>
    </source>
</evidence>
<dbReference type="AlphaFoldDB" id="A0A7L6S902"/>
<evidence type="ECO:0000256" key="6">
    <source>
        <dbReference type="ARBA" id="ARBA00069985"/>
    </source>
</evidence>
<comment type="subcellular location">
    <subcellularLocation>
        <location evidence="1 7">Cytoplasm</location>
        <location evidence="1 7">Cytosol</location>
    </subcellularLocation>
</comment>
<dbReference type="GO" id="GO:0005829">
    <property type="term" value="C:cytosol"/>
    <property type="evidence" value="ECO:0007669"/>
    <property type="project" value="UniProtKB-SubCell"/>
</dbReference>
<dbReference type="PANTHER" id="PTHR34773:SF1">
    <property type="entry name" value="FLAGELLAR SECRETION CHAPERONE FLIS"/>
    <property type="match status" value="1"/>
</dbReference>
<dbReference type="PANTHER" id="PTHR34773">
    <property type="entry name" value="FLAGELLAR SECRETION CHAPERONE FLIS"/>
    <property type="match status" value="1"/>
</dbReference>
<dbReference type="Pfam" id="PF02561">
    <property type="entry name" value="FliS"/>
    <property type="match status" value="1"/>
</dbReference>
<keyword evidence="4 7" id="KW-1005">Bacterial flagellum biogenesis</keyword>
<dbReference type="GeneID" id="75057785"/>
<dbReference type="EMBL" id="CP055675">
    <property type="protein sequence ID" value="QLM99968.1"/>
    <property type="molecule type" value="Genomic_DNA"/>
</dbReference>
<comment type="similarity">
    <text evidence="2 7">Belongs to the FliS family.</text>
</comment>
<sequence length="136" mass="14712">MSTASGIQAYAQVGVESGVMSASPHQLIEMLFDGAHSALVRARLFMQQGEIVAKGEALSKAINIIDNGLKAGLDEEKGGELARNLSSLYDYMIRRLLQANVRNDVQAIEEVEGLLGNIADAWKQISPKGVSQELRE</sequence>
<evidence type="ECO:0000256" key="7">
    <source>
        <dbReference type="PIRNR" id="PIRNR039090"/>
    </source>
</evidence>
<keyword evidence="8" id="KW-0282">Flagellum</keyword>
<name>A0A7L6S902_ESCFE</name>
<dbReference type="GO" id="GO:0044780">
    <property type="term" value="P:bacterial-type flagellum assembly"/>
    <property type="evidence" value="ECO:0007669"/>
    <property type="project" value="InterPro"/>
</dbReference>
<dbReference type="InterPro" id="IPR003713">
    <property type="entry name" value="FliS"/>
</dbReference>
<organism evidence="8 9">
    <name type="scientific">Escherichia fergusonii</name>
    <dbReference type="NCBI Taxonomy" id="564"/>
    <lineage>
        <taxon>Bacteria</taxon>
        <taxon>Pseudomonadati</taxon>
        <taxon>Pseudomonadota</taxon>
        <taxon>Gammaproteobacteria</taxon>
        <taxon>Enterobacterales</taxon>
        <taxon>Enterobacteriaceae</taxon>
        <taxon>Escherichia</taxon>
    </lineage>
</organism>
<evidence type="ECO:0000313" key="8">
    <source>
        <dbReference type="EMBL" id="QLM99968.1"/>
    </source>
</evidence>
<evidence type="ECO:0000256" key="5">
    <source>
        <dbReference type="ARBA" id="ARBA00023186"/>
    </source>
</evidence>
<accession>A0A7L6S902</accession>